<evidence type="ECO:0000313" key="3">
    <source>
        <dbReference type="Proteomes" id="UP001215598"/>
    </source>
</evidence>
<feature type="compositionally biased region" description="Polar residues" evidence="1">
    <location>
        <begin position="81"/>
        <end position="97"/>
    </location>
</feature>
<dbReference type="InterPro" id="IPR036537">
    <property type="entry name" value="Adaptor_Cbl_N_dom_sf"/>
</dbReference>
<dbReference type="Gene3D" id="1.20.930.20">
    <property type="entry name" value="Adaptor protein Cbl, N-terminal domain"/>
    <property type="match status" value="1"/>
</dbReference>
<proteinExistence type="predicted"/>
<dbReference type="AlphaFoldDB" id="A0AAD7K5S9"/>
<name>A0AAD7K5S9_9AGAR</name>
<reference evidence="2" key="1">
    <citation type="submission" date="2023-03" db="EMBL/GenBank/DDBJ databases">
        <title>Massive genome expansion in bonnet fungi (Mycena s.s.) driven by repeated elements and novel gene families across ecological guilds.</title>
        <authorList>
            <consortium name="Lawrence Berkeley National Laboratory"/>
            <person name="Harder C.B."/>
            <person name="Miyauchi S."/>
            <person name="Viragh M."/>
            <person name="Kuo A."/>
            <person name="Thoen E."/>
            <person name="Andreopoulos B."/>
            <person name="Lu D."/>
            <person name="Skrede I."/>
            <person name="Drula E."/>
            <person name="Henrissat B."/>
            <person name="Morin E."/>
            <person name="Kohler A."/>
            <person name="Barry K."/>
            <person name="LaButti K."/>
            <person name="Morin E."/>
            <person name="Salamov A."/>
            <person name="Lipzen A."/>
            <person name="Mereny Z."/>
            <person name="Hegedus B."/>
            <person name="Baldrian P."/>
            <person name="Stursova M."/>
            <person name="Weitz H."/>
            <person name="Taylor A."/>
            <person name="Grigoriev I.V."/>
            <person name="Nagy L.G."/>
            <person name="Martin F."/>
            <person name="Kauserud H."/>
        </authorList>
    </citation>
    <scope>NUCLEOTIDE SEQUENCE</scope>
    <source>
        <strain evidence="2">CBHHK182m</strain>
    </source>
</reference>
<organism evidence="2 3">
    <name type="scientific">Mycena metata</name>
    <dbReference type="NCBI Taxonomy" id="1033252"/>
    <lineage>
        <taxon>Eukaryota</taxon>
        <taxon>Fungi</taxon>
        <taxon>Dikarya</taxon>
        <taxon>Basidiomycota</taxon>
        <taxon>Agaricomycotina</taxon>
        <taxon>Agaricomycetes</taxon>
        <taxon>Agaricomycetidae</taxon>
        <taxon>Agaricales</taxon>
        <taxon>Marasmiineae</taxon>
        <taxon>Mycenaceae</taxon>
        <taxon>Mycena</taxon>
    </lineage>
</organism>
<keyword evidence="3" id="KW-1185">Reference proteome</keyword>
<dbReference type="InterPro" id="IPR059179">
    <property type="entry name" value="MLKL-like_MCAfunc"/>
</dbReference>
<evidence type="ECO:0000313" key="2">
    <source>
        <dbReference type="EMBL" id="KAJ7779007.1"/>
    </source>
</evidence>
<dbReference type="GO" id="GO:0007166">
    <property type="term" value="P:cell surface receptor signaling pathway"/>
    <property type="evidence" value="ECO:0007669"/>
    <property type="project" value="InterPro"/>
</dbReference>
<dbReference type="Proteomes" id="UP001215598">
    <property type="component" value="Unassembled WGS sequence"/>
</dbReference>
<dbReference type="CDD" id="cd21037">
    <property type="entry name" value="MLKL_NTD"/>
    <property type="match status" value="1"/>
</dbReference>
<protein>
    <submittedName>
        <fullName evidence="2">Uncharacterized protein</fullName>
    </submittedName>
</protein>
<evidence type="ECO:0000256" key="1">
    <source>
        <dbReference type="SAM" id="MobiDB-lite"/>
    </source>
</evidence>
<comment type="caution">
    <text evidence="2">The sequence shown here is derived from an EMBL/GenBank/DDBJ whole genome shotgun (WGS) entry which is preliminary data.</text>
</comment>
<dbReference type="EMBL" id="JARKIB010000006">
    <property type="protein sequence ID" value="KAJ7779007.1"/>
    <property type="molecule type" value="Genomic_DNA"/>
</dbReference>
<gene>
    <name evidence="2" type="ORF">B0H16DRAFT_802385</name>
</gene>
<accession>A0AAD7K5S9</accession>
<feature type="region of interest" description="Disordered" evidence="1">
    <location>
        <begin position="81"/>
        <end position="103"/>
    </location>
</feature>
<sequence>MAGPPPILMRVASCSVVYHISVHGRQKGRCCGASSTSVLPRTACKAFFAVSCCKACCRTCVAYSIKYFHWQSTISPSSKNMRLSFPSQGRKPSTSTAKLKPPSANPRVTTFFAKLRPPFARGTKALPDIISTSLVALKESADAFPPLKSAVGGVLAVWDVAQRAKHSKADAHAIALRTQTILDMMADALPDPSAIPPAMLSSIERFTLLLDEICTSMEVLTRSSGVFRLANLNCNERLLQEIKDQLDEAYRDFQVASTLRIEAQQAALVVSQADQHFQTRIAVQTMAVSPQNLLRRLTYLFRIPWRTASPRFCFTPNFSFFYPAPENAIVLLSGFLSLYL</sequence>